<name>A0A6M0MB03_9LACT</name>
<accession>A0A6M0MB03</accession>
<dbReference type="InterPro" id="IPR025382">
    <property type="entry name" value="Cap4-like_endonuclease_dom"/>
</dbReference>
<dbReference type="GO" id="GO:0004518">
    <property type="term" value="F:nuclease activity"/>
    <property type="evidence" value="ECO:0007669"/>
    <property type="project" value="InterPro"/>
</dbReference>
<evidence type="ECO:0000313" key="2">
    <source>
        <dbReference type="EMBL" id="NEX56452.1"/>
    </source>
</evidence>
<dbReference type="EMBL" id="WWDJ01000174">
    <property type="protein sequence ID" value="NEX56452.1"/>
    <property type="molecule type" value="Genomic_DNA"/>
</dbReference>
<dbReference type="Proteomes" id="UP000477402">
    <property type="component" value="Unassembled WGS sequence"/>
</dbReference>
<evidence type="ECO:0000313" key="3">
    <source>
        <dbReference type="Proteomes" id="UP000477402"/>
    </source>
</evidence>
<comment type="caution">
    <text evidence="2">The sequence shown here is derived from an EMBL/GenBank/DDBJ whole genome shotgun (WGS) entry which is preliminary data.</text>
</comment>
<protein>
    <recommendedName>
        <fullName evidence="1">CD-NTase associated protein 4-like DNA endonuclease domain-containing protein</fullName>
    </recommendedName>
</protein>
<dbReference type="RefSeq" id="WP_163656594.1">
    <property type="nucleotide sequence ID" value="NZ_WWDH01000012.1"/>
</dbReference>
<proteinExistence type="predicted"/>
<dbReference type="AlphaFoldDB" id="A0A6M0MB03"/>
<reference evidence="2 3" key="1">
    <citation type="submission" date="2019-12" db="EMBL/GenBank/DDBJ databases">
        <title>Draft Genome Sequences of L. lactis strains MS22333, MS22334, MS22336, and MS22337, Isolated from Spontaneous Fermented Camel Milk in Ethiopia.</title>
        <authorList>
            <person name="Bragason E."/>
            <person name="Hansen E.B."/>
            <person name="Guya M.E."/>
            <person name="Berhe T."/>
        </authorList>
    </citation>
    <scope>NUCLEOTIDE SEQUENCE [LARGE SCALE GENOMIC DNA]</scope>
    <source>
        <strain evidence="2 3">MS22336</strain>
    </source>
</reference>
<sequence length="575" mass="67065">MMEDFLINKKNCLSHEEVENIKKIDFSSSPYEIKSPSSNEDLEDIGKELCDYPTSDDGGIIAMTGFYYQMMVSVHYLGEVFQGKWDGIFLDHHQDIVLFNNSKKVVKFIQVKTTNKNFSGYDSNISKKWIPKLFKSAYDIPKLNEFTLQFEIISNCFYSDGTNYKLSPFYSGDNKEFKKNLVLSTSSEEFKNMIHSTFKKLKYNSVDNFTRLKINKNRIFDLNKTLNQKIENYFENLKIKYLTPKELISQIKTTIPQVLGFENSQLSYSVINNIISEFFKACYNPKDPTIQLIAGESLNELKDYTKKQLTNDVTSAYHRMSDEKVLTEYFTYLDEMYSNSNKKLNVQFLQEFKSFADIYREDLENILSSSNLSMVDIINQYLKKDRYIEVNEAKRSTHFKNLLSLLLFLKISFPQKLEIEDKNRHILSFKLNDQTFLVFGNSEIDSLIDEIINEFKDSFIRLGNAEKLRIMSSNNIALIISGLFDDRDIDDSKKLERTELDFSTNVQNINEKLDDINTSNITNVQTDISILYSSQTRLESITRSKRDYTSIQVMKEKIRKELKLGGLTKNTEIEN</sequence>
<evidence type="ECO:0000259" key="1">
    <source>
        <dbReference type="Pfam" id="PF14130"/>
    </source>
</evidence>
<dbReference type="Pfam" id="PF14130">
    <property type="entry name" value="Cap4_nuclease"/>
    <property type="match status" value="1"/>
</dbReference>
<gene>
    <name evidence="2" type="ORF">GTP08_12590</name>
</gene>
<feature type="domain" description="CD-NTase associated protein 4-like DNA endonuclease" evidence="1">
    <location>
        <begin position="57"/>
        <end position="255"/>
    </location>
</feature>
<organism evidence="2 3">
    <name type="scientific">Lactococcus lactis</name>
    <dbReference type="NCBI Taxonomy" id="1358"/>
    <lineage>
        <taxon>Bacteria</taxon>
        <taxon>Bacillati</taxon>
        <taxon>Bacillota</taxon>
        <taxon>Bacilli</taxon>
        <taxon>Lactobacillales</taxon>
        <taxon>Streptococcaceae</taxon>
        <taxon>Lactococcus</taxon>
    </lineage>
</organism>